<dbReference type="CDD" id="cd17470">
    <property type="entry name" value="T3SS_Flik_C"/>
    <property type="match status" value="1"/>
</dbReference>
<keyword evidence="2" id="KW-0282">Flagellum</keyword>
<dbReference type="KEGG" id="sgbi:P3F81_04585"/>
<reference evidence="2" key="1">
    <citation type="submission" date="2023-03" db="EMBL/GenBank/DDBJ databases">
        <title>Selenobaculum gbiensis gen. nov. sp. nov., a new bacterium isolated from the gut microbiota of IBD patient.</title>
        <authorList>
            <person name="Yeo S."/>
            <person name="Park H."/>
            <person name="Huh C.S."/>
        </authorList>
    </citation>
    <scope>NUCLEOTIDE SEQUENCE</scope>
    <source>
        <strain evidence="2">ICN-92133</strain>
    </source>
</reference>
<keyword evidence="2" id="KW-0969">Cilium</keyword>
<accession>A0A9Y2EVR8</accession>
<feature type="domain" description="Flagellar hook-length control protein-like C-terminal" evidence="1">
    <location>
        <begin position="323"/>
        <end position="397"/>
    </location>
</feature>
<dbReference type="Gene3D" id="3.30.750.140">
    <property type="match status" value="1"/>
</dbReference>
<dbReference type="EMBL" id="CP120678">
    <property type="protein sequence ID" value="WIW71584.1"/>
    <property type="molecule type" value="Genomic_DNA"/>
</dbReference>
<gene>
    <name evidence="2" type="ORF">P3F81_04585</name>
</gene>
<dbReference type="Proteomes" id="UP001243623">
    <property type="component" value="Chromosome"/>
</dbReference>
<keyword evidence="3" id="KW-1185">Reference proteome</keyword>
<evidence type="ECO:0000313" key="3">
    <source>
        <dbReference type="Proteomes" id="UP001243623"/>
    </source>
</evidence>
<dbReference type="InterPro" id="IPR038610">
    <property type="entry name" value="FliK-like_C_sf"/>
</dbReference>
<proteinExistence type="predicted"/>
<dbReference type="RefSeq" id="WP_147668022.1">
    <property type="nucleotide sequence ID" value="NZ_CP120678.1"/>
</dbReference>
<organism evidence="2 3">
    <name type="scientific">Selenobaculum gibii</name>
    <dbReference type="NCBI Taxonomy" id="3054208"/>
    <lineage>
        <taxon>Bacteria</taxon>
        <taxon>Bacillati</taxon>
        <taxon>Bacillota</taxon>
        <taxon>Negativicutes</taxon>
        <taxon>Selenomonadales</taxon>
        <taxon>Selenomonadaceae</taxon>
        <taxon>Selenobaculum</taxon>
    </lineage>
</organism>
<dbReference type="Pfam" id="PF02120">
    <property type="entry name" value="Flg_hook"/>
    <property type="match status" value="1"/>
</dbReference>
<evidence type="ECO:0000259" key="1">
    <source>
        <dbReference type="Pfam" id="PF02120"/>
    </source>
</evidence>
<dbReference type="InterPro" id="IPR021136">
    <property type="entry name" value="Flagellar_hook_control-like_C"/>
</dbReference>
<protein>
    <submittedName>
        <fullName evidence="2">Flagellar hook-length control protein FliK</fullName>
    </submittedName>
</protein>
<name>A0A9Y2EVR8_9FIRM</name>
<evidence type="ECO:0000313" key="2">
    <source>
        <dbReference type="EMBL" id="WIW71584.1"/>
    </source>
</evidence>
<sequence length="451" mass="49759">MNMMLNMVNVPVKEPVKGQVATNISTEKISNQNTSKVSTNSKGKDGKNFNDVLTNATNENQTVEENAVQAGTNDVLNAMATAVVNPKLTVVDNQTETSINFAEIKENALEVSNEVLEKNPNDVLEQNLANDFASKLQNMQLQQWSQKQVGDVSNTIQQPIEAAVATQEVVESILPQIDPTLTKLKTDGKKDSLQAYSTDVNKSETVGKPLVSENVIPLAVENLQNTNPTKVDLLKSNQQPQENLKSNLNVLFVSDNAKQKISQPLQNVEPQTTLDTSTPINQFAVMMNNRIDTNVVQQTNALSQPEETVTDYDIHTQIIDKAKLIKNNEDTQMIIKLKPEHLGDLTLKVIVEKGVVSASFHSENAQVRTMLESSLIQLKQELASQGIKVDNVSVYAGLGDLMSNGEQAQYNQQKSSKFKNQKIDLADFEEEVDKVNVPISKVTDDGVDYRI</sequence>
<dbReference type="AlphaFoldDB" id="A0A9Y2EVR8"/>
<keyword evidence="2" id="KW-0966">Cell projection</keyword>